<dbReference type="NCBIfam" id="TIGR01640">
    <property type="entry name" value="F_box_assoc_1"/>
    <property type="match status" value="1"/>
</dbReference>
<dbReference type="InterPro" id="IPR050796">
    <property type="entry name" value="SCF_F-box_component"/>
</dbReference>
<dbReference type="AlphaFoldDB" id="A0A1J6KUN6"/>
<reference evidence="3" key="1">
    <citation type="submission" date="2016-11" db="EMBL/GenBank/DDBJ databases">
        <title>The genome of Nicotiana attenuata.</title>
        <authorList>
            <person name="Xu S."/>
            <person name="Brockmoeller T."/>
            <person name="Gaquerel E."/>
            <person name="Navarro A."/>
            <person name="Kuhl H."/>
            <person name="Gase K."/>
            <person name="Ling Z."/>
            <person name="Zhou W."/>
            <person name="Kreitzer C."/>
            <person name="Stanke M."/>
            <person name="Tang H."/>
            <person name="Lyons E."/>
            <person name="Pandey P."/>
            <person name="Pandey S.P."/>
            <person name="Timmermann B."/>
            <person name="Baldwin I.T."/>
        </authorList>
    </citation>
    <scope>NUCLEOTIDE SEQUENCE [LARGE SCALE GENOMIC DNA]</scope>
    <source>
        <strain evidence="3">UT</strain>
    </source>
</reference>
<dbReference type="PANTHER" id="PTHR31672:SF13">
    <property type="entry name" value="F-BOX PROTEIN CPR30-LIKE"/>
    <property type="match status" value="1"/>
</dbReference>
<dbReference type="SMART" id="SM00256">
    <property type="entry name" value="FBOX"/>
    <property type="match status" value="1"/>
</dbReference>
<dbReference type="Pfam" id="PF00646">
    <property type="entry name" value="F-box"/>
    <property type="match status" value="1"/>
</dbReference>
<gene>
    <name evidence="3" type="ORF">A4A49_24990</name>
</gene>
<feature type="compositionally biased region" description="Basic and acidic residues" evidence="1">
    <location>
        <begin position="1"/>
        <end position="10"/>
    </location>
</feature>
<evidence type="ECO:0000313" key="3">
    <source>
        <dbReference type="EMBL" id="OIT26483.1"/>
    </source>
</evidence>
<feature type="domain" description="F-box" evidence="2">
    <location>
        <begin position="33"/>
        <end position="78"/>
    </location>
</feature>
<dbReference type="Gramene" id="OIT26483">
    <property type="protein sequence ID" value="OIT26483"/>
    <property type="gene ID" value="A4A49_24990"/>
</dbReference>
<feature type="region of interest" description="Disordered" evidence="1">
    <location>
        <begin position="1"/>
        <end position="26"/>
    </location>
</feature>
<name>A0A1J6KUN6_NICAT</name>
<dbReference type="Pfam" id="PF07734">
    <property type="entry name" value="FBA_1"/>
    <property type="match status" value="1"/>
</dbReference>
<dbReference type="PANTHER" id="PTHR31672">
    <property type="entry name" value="BNACNNG10540D PROTEIN"/>
    <property type="match status" value="1"/>
</dbReference>
<dbReference type="STRING" id="49451.A0A1J6KUN6"/>
<dbReference type="InterPro" id="IPR036047">
    <property type="entry name" value="F-box-like_dom_sf"/>
</dbReference>
<dbReference type="InterPro" id="IPR001810">
    <property type="entry name" value="F-box_dom"/>
</dbReference>
<evidence type="ECO:0000259" key="2">
    <source>
        <dbReference type="PROSITE" id="PS50181"/>
    </source>
</evidence>
<comment type="caution">
    <text evidence="3">The sequence shown here is derived from an EMBL/GenBank/DDBJ whole genome shotgun (WGS) entry which is preliminary data.</text>
</comment>
<dbReference type="CDD" id="cd22157">
    <property type="entry name" value="F-box_AtFBW1-like"/>
    <property type="match status" value="1"/>
</dbReference>
<dbReference type="EMBL" id="MJEQ01002799">
    <property type="protein sequence ID" value="OIT26483.1"/>
    <property type="molecule type" value="Genomic_DNA"/>
</dbReference>
<dbReference type="InterPro" id="IPR017451">
    <property type="entry name" value="F-box-assoc_interact_dom"/>
</dbReference>
<dbReference type="OrthoDB" id="591557at2759"/>
<evidence type="ECO:0000256" key="1">
    <source>
        <dbReference type="SAM" id="MobiDB-lite"/>
    </source>
</evidence>
<dbReference type="InterPro" id="IPR006527">
    <property type="entry name" value="F-box-assoc_dom_typ1"/>
</dbReference>
<evidence type="ECO:0000313" key="4">
    <source>
        <dbReference type="Proteomes" id="UP000187609"/>
    </source>
</evidence>
<protein>
    <submittedName>
        <fullName evidence="3">F-boxkelch-repeat protein</fullName>
    </submittedName>
</protein>
<dbReference type="Proteomes" id="UP000187609">
    <property type="component" value="Unassembled WGS sequence"/>
</dbReference>
<dbReference type="OMA" id="LACEKWA"/>
<accession>A0A1J6KUN6</accession>
<dbReference type="Gene3D" id="1.20.1280.50">
    <property type="match status" value="1"/>
</dbReference>
<dbReference type="KEGG" id="nau:109215245"/>
<sequence length="408" mass="47098">MESQRDEAVPRHPKQSKPQNPAHVPSISSKDSIFSMPNLPAELITEILLKLPVNSLLRFSCVSKSWLALISSPEFVKIHLLLSASNKDYTHHGVMFEASNDNYDVKYCSLSSLLYNSVTEAFDLDYPGKNPDHFPRIVGSINGLICLVINSFDGLPDLFLWNPSVRKYKKLRNYRLSVSRRYHEDECVDFNFGFAYDEFQDDYKVVGIFSIYRYIHLCRIEVRIYSLKSNSWRSIDDFKGRLLLDDHSGKLVNGKLYWLDKGWNILSIDLACEKWAEVEQPCSFKKCGFLSLGVFRSDLSAFCNEAWTQVDIWVMKEYGVKESWAKIFTIKSPVDSTGNRFDPPILMSNEGEILIQFGSRFTKYNSKDESIKYLDVTNFAPFLEAHIYVKSLVCPFIRKGPRTQQQWS</sequence>
<organism evidence="3 4">
    <name type="scientific">Nicotiana attenuata</name>
    <name type="common">Coyote tobacco</name>
    <dbReference type="NCBI Taxonomy" id="49451"/>
    <lineage>
        <taxon>Eukaryota</taxon>
        <taxon>Viridiplantae</taxon>
        <taxon>Streptophyta</taxon>
        <taxon>Embryophyta</taxon>
        <taxon>Tracheophyta</taxon>
        <taxon>Spermatophyta</taxon>
        <taxon>Magnoliopsida</taxon>
        <taxon>eudicotyledons</taxon>
        <taxon>Gunneridae</taxon>
        <taxon>Pentapetalae</taxon>
        <taxon>asterids</taxon>
        <taxon>lamiids</taxon>
        <taxon>Solanales</taxon>
        <taxon>Solanaceae</taxon>
        <taxon>Nicotianoideae</taxon>
        <taxon>Nicotianeae</taxon>
        <taxon>Nicotiana</taxon>
    </lineage>
</organism>
<proteinExistence type="predicted"/>
<dbReference type="PROSITE" id="PS50181">
    <property type="entry name" value="FBOX"/>
    <property type="match status" value="1"/>
</dbReference>
<keyword evidence="4" id="KW-1185">Reference proteome</keyword>
<dbReference type="SUPFAM" id="SSF81383">
    <property type="entry name" value="F-box domain"/>
    <property type="match status" value="1"/>
</dbReference>